<sequence>MIRAIPVWMLSDRSVTSRRIKTGGRLAITTDINRGEGSFLFHQPNFDGLIGNALGFKTGKIP</sequence>
<protein>
    <submittedName>
        <fullName evidence="1">Uncharacterized protein</fullName>
    </submittedName>
</protein>
<evidence type="ECO:0000313" key="1">
    <source>
        <dbReference type="EMBL" id="GAH44195.1"/>
    </source>
</evidence>
<proteinExistence type="predicted"/>
<comment type="caution">
    <text evidence="1">The sequence shown here is derived from an EMBL/GenBank/DDBJ whole genome shotgun (WGS) entry which is preliminary data.</text>
</comment>
<name>X1GH92_9ZZZZ</name>
<dbReference type="AlphaFoldDB" id="X1GH92"/>
<accession>X1GH92</accession>
<feature type="non-terminal residue" evidence="1">
    <location>
        <position position="62"/>
    </location>
</feature>
<dbReference type="EMBL" id="BARU01008692">
    <property type="protein sequence ID" value="GAH44195.1"/>
    <property type="molecule type" value="Genomic_DNA"/>
</dbReference>
<gene>
    <name evidence="1" type="ORF">S03H2_16931</name>
</gene>
<reference evidence="1" key="1">
    <citation type="journal article" date="2014" name="Front. Microbiol.">
        <title>High frequency of phylogenetically diverse reductive dehalogenase-homologous genes in deep subseafloor sedimentary metagenomes.</title>
        <authorList>
            <person name="Kawai M."/>
            <person name="Futagami T."/>
            <person name="Toyoda A."/>
            <person name="Takaki Y."/>
            <person name="Nishi S."/>
            <person name="Hori S."/>
            <person name="Arai W."/>
            <person name="Tsubouchi T."/>
            <person name="Morono Y."/>
            <person name="Uchiyama I."/>
            <person name="Ito T."/>
            <person name="Fujiyama A."/>
            <person name="Inagaki F."/>
            <person name="Takami H."/>
        </authorList>
    </citation>
    <scope>NUCLEOTIDE SEQUENCE</scope>
    <source>
        <strain evidence="1">Expedition CK06-06</strain>
    </source>
</reference>
<organism evidence="1">
    <name type="scientific">marine sediment metagenome</name>
    <dbReference type="NCBI Taxonomy" id="412755"/>
    <lineage>
        <taxon>unclassified sequences</taxon>
        <taxon>metagenomes</taxon>
        <taxon>ecological metagenomes</taxon>
    </lineage>
</organism>